<feature type="transmembrane region" description="Helical" evidence="9">
    <location>
        <begin position="272"/>
        <end position="294"/>
    </location>
</feature>
<evidence type="ECO:0000256" key="9">
    <source>
        <dbReference type="SAM" id="Phobius"/>
    </source>
</evidence>
<feature type="domain" description="Major facilitator superfamily (MFS) profile" evidence="10">
    <location>
        <begin position="27"/>
        <end position="502"/>
    </location>
</feature>
<dbReference type="CDD" id="cd17321">
    <property type="entry name" value="MFS_MMR_MDR_like"/>
    <property type="match status" value="1"/>
</dbReference>
<sequence>MPTPAAVPAVPSPSPVHPAPDPRRWTALALICAAQFMLVLDVTVVNVALPALAADLDLGRTTLTWVVTAYTLCFGGLMLLGGRLADALGAWRVLLAGLALFTAASLACGLAQGADVLLGGRIAQGIGAALLSPAALALVTTVFQGAERPKALGVWAAVGGTGSAVGVLLGGALTAGPGWPWIFFVNVPVGLAVLVTLPRYVPEPTSTPRTVTTGTPKPKPKPKPKPTPRTVATGTTPVRRKGVGGLDIPGALLVTTATGALVYALVQAGDSGWTGAATLLPLLGALALYGAFAAAERKARTPLMDLRMLTRRPVVVGSLLMLVATALLISFFFLGSMQLQRVHGLDALRTGLLFLPVALTTAIGAHLGSRLVTTAGPRVCAAGGLAVAALGCLPLVFLRPDSGPWTTLLPSLATAAFGLGAVFVTATTTALGLIDPHEAGLASGIVNTFHELGGSIGVAIVSTLALTATAPTPAGLTNAYTLCALTAAAAAPAALWLIPRGRARSTGGPHGMH</sequence>
<evidence type="ECO:0000313" key="11">
    <source>
        <dbReference type="EMBL" id="WTR71250.1"/>
    </source>
</evidence>
<evidence type="ECO:0000256" key="1">
    <source>
        <dbReference type="ARBA" id="ARBA00004651"/>
    </source>
</evidence>
<keyword evidence="4 9" id="KW-0812">Transmembrane</keyword>
<dbReference type="Proteomes" id="UP001622594">
    <property type="component" value="Chromosome"/>
</dbReference>
<dbReference type="Gene3D" id="1.20.1720.10">
    <property type="entry name" value="Multidrug resistance protein D"/>
    <property type="match status" value="1"/>
</dbReference>
<dbReference type="PRINTS" id="PR01036">
    <property type="entry name" value="TCRTETB"/>
</dbReference>
<evidence type="ECO:0000259" key="10">
    <source>
        <dbReference type="PROSITE" id="PS50850"/>
    </source>
</evidence>
<evidence type="ECO:0000256" key="7">
    <source>
        <dbReference type="ARBA" id="ARBA00023251"/>
    </source>
</evidence>
<evidence type="ECO:0000256" key="6">
    <source>
        <dbReference type="ARBA" id="ARBA00023136"/>
    </source>
</evidence>
<feature type="transmembrane region" description="Helical" evidence="9">
    <location>
        <begin position="409"/>
        <end position="434"/>
    </location>
</feature>
<keyword evidence="12" id="KW-1185">Reference proteome</keyword>
<dbReference type="Gene3D" id="1.20.1250.20">
    <property type="entry name" value="MFS general substrate transporter like domains"/>
    <property type="match status" value="1"/>
</dbReference>
<comment type="subcellular location">
    <subcellularLocation>
        <location evidence="1">Cell membrane</location>
        <topology evidence="1">Multi-pass membrane protein</topology>
    </subcellularLocation>
</comment>
<feature type="transmembrane region" description="Helical" evidence="9">
    <location>
        <begin position="314"/>
        <end position="335"/>
    </location>
</feature>
<evidence type="ECO:0000313" key="12">
    <source>
        <dbReference type="Proteomes" id="UP001622594"/>
    </source>
</evidence>
<dbReference type="InterPro" id="IPR020846">
    <property type="entry name" value="MFS_dom"/>
</dbReference>
<keyword evidence="5 9" id="KW-1133">Transmembrane helix</keyword>
<keyword evidence="6 9" id="KW-0472">Membrane</keyword>
<feature type="transmembrane region" description="Helical" evidence="9">
    <location>
        <begin position="63"/>
        <end position="81"/>
    </location>
</feature>
<reference evidence="11 12" key="1">
    <citation type="submission" date="2022-10" db="EMBL/GenBank/DDBJ databases">
        <title>The complete genomes of actinobacterial strains from the NBC collection.</title>
        <authorList>
            <person name="Joergensen T.S."/>
            <person name="Alvarez Arevalo M."/>
            <person name="Sterndorff E.B."/>
            <person name="Faurdal D."/>
            <person name="Vuksanovic O."/>
            <person name="Mourched A.-S."/>
            <person name="Charusanti P."/>
            <person name="Shaw S."/>
            <person name="Blin K."/>
            <person name="Weber T."/>
        </authorList>
    </citation>
    <scope>NUCLEOTIDE SEQUENCE [LARGE SCALE GENOMIC DNA]</scope>
    <source>
        <strain evidence="11 12">NBC_00123</strain>
    </source>
</reference>
<dbReference type="PANTHER" id="PTHR42718">
    <property type="entry name" value="MAJOR FACILITATOR SUPERFAMILY MULTIDRUG TRANSPORTER MFSC"/>
    <property type="match status" value="1"/>
</dbReference>
<feature type="transmembrane region" description="Helical" evidence="9">
    <location>
        <begin position="379"/>
        <end position="397"/>
    </location>
</feature>
<gene>
    <name evidence="11" type="ORF">OG814_19175</name>
</gene>
<keyword evidence="7" id="KW-0046">Antibiotic resistance</keyword>
<feature type="transmembrane region" description="Helical" evidence="9">
    <location>
        <begin position="248"/>
        <end position="266"/>
    </location>
</feature>
<keyword evidence="2" id="KW-0813">Transport</keyword>
<dbReference type="InterPro" id="IPR036259">
    <property type="entry name" value="MFS_trans_sf"/>
</dbReference>
<feature type="transmembrane region" description="Helical" evidence="9">
    <location>
        <begin position="93"/>
        <end position="114"/>
    </location>
</feature>
<dbReference type="SUPFAM" id="SSF103473">
    <property type="entry name" value="MFS general substrate transporter"/>
    <property type="match status" value="1"/>
</dbReference>
<feature type="region of interest" description="Disordered" evidence="8">
    <location>
        <begin position="204"/>
        <end position="238"/>
    </location>
</feature>
<feature type="transmembrane region" description="Helical" evidence="9">
    <location>
        <begin position="152"/>
        <end position="173"/>
    </location>
</feature>
<feature type="transmembrane region" description="Helical" evidence="9">
    <location>
        <begin position="446"/>
        <end position="467"/>
    </location>
</feature>
<evidence type="ECO:0000256" key="5">
    <source>
        <dbReference type="ARBA" id="ARBA00022989"/>
    </source>
</evidence>
<feature type="transmembrane region" description="Helical" evidence="9">
    <location>
        <begin position="347"/>
        <end position="367"/>
    </location>
</feature>
<dbReference type="PROSITE" id="PS50850">
    <property type="entry name" value="MFS"/>
    <property type="match status" value="1"/>
</dbReference>
<organism evidence="11 12">
    <name type="scientific">Streptomyces zaomyceticus</name>
    <dbReference type="NCBI Taxonomy" id="68286"/>
    <lineage>
        <taxon>Bacteria</taxon>
        <taxon>Bacillati</taxon>
        <taxon>Actinomycetota</taxon>
        <taxon>Actinomycetes</taxon>
        <taxon>Kitasatosporales</taxon>
        <taxon>Streptomycetaceae</taxon>
        <taxon>Streptomyces</taxon>
    </lineage>
</organism>
<dbReference type="PANTHER" id="PTHR42718:SF46">
    <property type="entry name" value="BLR6921 PROTEIN"/>
    <property type="match status" value="1"/>
</dbReference>
<protein>
    <submittedName>
        <fullName evidence="11">MFS transporter</fullName>
    </submittedName>
</protein>
<name>A0ABZ1L9Z1_9ACTN</name>
<dbReference type="InterPro" id="IPR011701">
    <property type="entry name" value="MFS"/>
</dbReference>
<feature type="transmembrane region" description="Helical" evidence="9">
    <location>
        <begin position="179"/>
        <end position="197"/>
    </location>
</feature>
<dbReference type="Pfam" id="PF07690">
    <property type="entry name" value="MFS_1"/>
    <property type="match status" value="1"/>
</dbReference>
<evidence type="ECO:0000256" key="2">
    <source>
        <dbReference type="ARBA" id="ARBA00022448"/>
    </source>
</evidence>
<evidence type="ECO:0000256" key="3">
    <source>
        <dbReference type="ARBA" id="ARBA00022475"/>
    </source>
</evidence>
<feature type="transmembrane region" description="Helical" evidence="9">
    <location>
        <begin position="27"/>
        <end position="51"/>
    </location>
</feature>
<evidence type="ECO:0000256" key="8">
    <source>
        <dbReference type="SAM" id="MobiDB-lite"/>
    </source>
</evidence>
<feature type="compositionally biased region" description="Low complexity" evidence="8">
    <location>
        <begin position="204"/>
        <end position="216"/>
    </location>
</feature>
<feature type="transmembrane region" description="Helical" evidence="9">
    <location>
        <begin position="479"/>
        <end position="498"/>
    </location>
</feature>
<feature type="transmembrane region" description="Helical" evidence="9">
    <location>
        <begin position="126"/>
        <end position="145"/>
    </location>
</feature>
<proteinExistence type="predicted"/>
<evidence type="ECO:0000256" key="4">
    <source>
        <dbReference type="ARBA" id="ARBA00022692"/>
    </source>
</evidence>
<keyword evidence="3" id="KW-1003">Cell membrane</keyword>
<accession>A0ABZ1L9Z1</accession>
<dbReference type="RefSeq" id="WP_406335061.1">
    <property type="nucleotide sequence ID" value="NZ_CP108188.1"/>
</dbReference>
<dbReference type="EMBL" id="CP108188">
    <property type="protein sequence ID" value="WTR71250.1"/>
    <property type="molecule type" value="Genomic_DNA"/>
</dbReference>